<dbReference type="Pfam" id="PF01494">
    <property type="entry name" value="FAD_binding_3"/>
    <property type="match status" value="1"/>
</dbReference>
<keyword evidence="8" id="KW-1185">Reference proteome</keyword>
<evidence type="ECO:0000256" key="5">
    <source>
        <dbReference type="SAM" id="MobiDB-lite"/>
    </source>
</evidence>
<keyword evidence="3" id="KW-0560">Oxidoreductase</keyword>
<dbReference type="InterPro" id="IPR002938">
    <property type="entry name" value="FAD-bd"/>
</dbReference>
<dbReference type="EMBL" id="JAZHXJ010000591">
    <property type="protein sequence ID" value="KAL1856468.1"/>
    <property type="molecule type" value="Genomic_DNA"/>
</dbReference>
<comment type="caution">
    <text evidence="7">The sequence shown here is derived from an EMBL/GenBank/DDBJ whole genome shotgun (WGS) entry which is preliminary data.</text>
</comment>
<dbReference type="PRINTS" id="PR00420">
    <property type="entry name" value="RNGMNOXGNASE"/>
</dbReference>
<dbReference type="Gene3D" id="3.50.50.60">
    <property type="entry name" value="FAD/NAD(P)-binding domain"/>
    <property type="match status" value="1"/>
</dbReference>
<evidence type="ECO:0000256" key="4">
    <source>
        <dbReference type="ARBA" id="ARBA00023033"/>
    </source>
</evidence>
<keyword evidence="2" id="KW-0274">FAD</keyword>
<dbReference type="InterPro" id="IPR036188">
    <property type="entry name" value="FAD/NAD-bd_sf"/>
</dbReference>
<feature type="region of interest" description="Disordered" evidence="5">
    <location>
        <begin position="18"/>
        <end position="45"/>
    </location>
</feature>
<evidence type="ECO:0000256" key="2">
    <source>
        <dbReference type="ARBA" id="ARBA00022827"/>
    </source>
</evidence>
<dbReference type="Proteomes" id="UP001586593">
    <property type="component" value="Unassembled WGS sequence"/>
</dbReference>
<gene>
    <name evidence="7" type="ORF">VTK73DRAFT_8274</name>
</gene>
<accession>A0ABR3W9G3</accession>
<sequence length="227" mass="24460">MGDGSLIVAASAVQASPDWFLPQDRDGGKQDDANSETKKSRNLGSRIIDDPEEAARIRSSLVEEGGPFADWHPLLQDAIRRSAGRCVARSLYVLPVGFRWKHRRGITLVGDAAHLMTPYAGEGVNVAMEDALKLARAITDGKPADGDGGDALDAAVVAYEEEMWPRAEKVARLADELLKLWMFSGKVTRSVVAAAIALHAKFQTPRLLHPVASALSYALVYGQSILG</sequence>
<evidence type="ECO:0000313" key="8">
    <source>
        <dbReference type="Proteomes" id="UP001586593"/>
    </source>
</evidence>
<proteinExistence type="predicted"/>
<dbReference type="PANTHER" id="PTHR46972:SF1">
    <property type="entry name" value="FAD DEPENDENT OXIDOREDUCTASE DOMAIN-CONTAINING PROTEIN"/>
    <property type="match status" value="1"/>
</dbReference>
<dbReference type="PANTHER" id="PTHR46972">
    <property type="entry name" value="MONOOXYGENASE ASQM-RELATED"/>
    <property type="match status" value="1"/>
</dbReference>
<feature type="domain" description="FAD-binding" evidence="6">
    <location>
        <begin position="106"/>
        <end position="172"/>
    </location>
</feature>
<name>A0ABR3W9G3_9PEZI</name>
<keyword evidence="4" id="KW-0503">Monooxygenase</keyword>
<evidence type="ECO:0000256" key="3">
    <source>
        <dbReference type="ARBA" id="ARBA00023002"/>
    </source>
</evidence>
<feature type="compositionally biased region" description="Basic and acidic residues" evidence="5">
    <location>
        <begin position="23"/>
        <end position="39"/>
    </location>
</feature>
<organism evidence="7 8">
    <name type="scientific">Phialemonium thermophilum</name>
    <dbReference type="NCBI Taxonomy" id="223376"/>
    <lineage>
        <taxon>Eukaryota</taxon>
        <taxon>Fungi</taxon>
        <taxon>Dikarya</taxon>
        <taxon>Ascomycota</taxon>
        <taxon>Pezizomycotina</taxon>
        <taxon>Sordariomycetes</taxon>
        <taxon>Sordariomycetidae</taxon>
        <taxon>Cephalothecales</taxon>
        <taxon>Cephalothecaceae</taxon>
        <taxon>Phialemonium</taxon>
    </lineage>
</organism>
<evidence type="ECO:0000313" key="7">
    <source>
        <dbReference type="EMBL" id="KAL1856468.1"/>
    </source>
</evidence>
<evidence type="ECO:0000259" key="6">
    <source>
        <dbReference type="Pfam" id="PF01494"/>
    </source>
</evidence>
<dbReference type="SUPFAM" id="SSF51905">
    <property type="entry name" value="FAD/NAD(P)-binding domain"/>
    <property type="match status" value="1"/>
</dbReference>
<protein>
    <recommendedName>
        <fullName evidence="6">FAD-binding domain-containing protein</fullName>
    </recommendedName>
</protein>
<reference evidence="7 8" key="1">
    <citation type="journal article" date="2024" name="Commun. Biol.">
        <title>Comparative genomic analysis of thermophilic fungi reveals convergent evolutionary adaptations and gene losses.</title>
        <authorList>
            <person name="Steindorff A.S."/>
            <person name="Aguilar-Pontes M.V."/>
            <person name="Robinson A.J."/>
            <person name="Andreopoulos B."/>
            <person name="LaButti K."/>
            <person name="Kuo A."/>
            <person name="Mondo S."/>
            <person name="Riley R."/>
            <person name="Otillar R."/>
            <person name="Haridas S."/>
            <person name="Lipzen A."/>
            <person name="Grimwood J."/>
            <person name="Schmutz J."/>
            <person name="Clum A."/>
            <person name="Reid I.D."/>
            <person name="Moisan M.C."/>
            <person name="Butler G."/>
            <person name="Nguyen T.T.M."/>
            <person name="Dewar K."/>
            <person name="Conant G."/>
            <person name="Drula E."/>
            <person name="Henrissat B."/>
            <person name="Hansel C."/>
            <person name="Singer S."/>
            <person name="Hutchinson M.I."/>
            <person name="de Vries R.P."/>
            <person name="Natvig D.O."/>
            <person name="Powell A.J."/>
            <person name="Tsang A."/>
            <person name="Grigoriev I.V."/>
        </authorList>
    </citation>
    <scope>NUCLEOTIDE SEQUENCE [LARGE SCALE GENOMIC DNA]</scope>
    <source>
        <strain evidence="7 8">ATCC 24622</strain>
    </source>
</reference>
<evidence type="ECO:0000256" key="1">
    <source>
        <dbReference type="ARBA" id="ARBA00022630"/>
    </source>
</evidence>
<keyword evidence="1" id="KW-0285">Flavoprotein</keyword>